<evidence type="ECO:0000256" key="1">
    <source>
        <dbReference type="ARBA" id="ARBA00022481"/>
    </source>
</evidence>
<dbReference type="GO" id="GO:0015627">
    <property type="term" value="C:type II protein secretion system complex"/>
    <property type="evidence" value="ECO:0007669"/>
    <property type="project" value="InterPro"/>
</dbReference>
<proteinExistence type="predicted"/>
<keyword evidence="2" id="KW-1133">Transmembrane helix</keyword>
<name>A0A1U9NQ69_9BACT</name>
<accession>A0A1U9NQ69</accession>
<keyword evidence="1" id="KW-0488">Methylation</keyword>
<dbReference type="InterPro" id="IPR012902">
    <property type="entry name" value="N_methyl_site"/>
</dbReference>
<keyword evidence="2" id="KW-0812">Transmembrane</keyword>
<dbReference type="InterPro" id="IPR045584">
    <property type="entry name" value="Pilin-like"/>
</dbReference>
<dbReference type="STRING" id="1936003.STSP2_02957"/>
<evidence type="ECO:0000313" key="4">
    <source>
        <dbReference type="Proteomes" id="UP000189674"/>
    </source>
</evidence>
<dbReference type="KEGG" id="alus:STSP2_02957"/>
<protein>
    <recommendedName>
        <fullName evidence="5">Major pilin subunit</fullName>
    </recommendedName>
</protein>
<dbReference type="RefSeq" id="WP_146663417.1">
    <property type="nucleotide sequence ID" value="NZ_CP019791.1"/>
</dbReference>
<dbReference type="PANTHER" id="PTHR30093:SF2">
    <property type="entry name" value="TYPE II SECRETION SYSTEM PROTEIN H"/>
    <property type="match status" value="1"/>
</dbReference>
<evidence type="ECO:0000313" key="3">
    <source>
        <dbReference type="EMBL" id="AQT69760.1"/>
    </source>
</evidence>
<dbReference type="GO" id="GO:0015628">
    <property type="term" value="P:protein secretion by the type II secretion system"/>
    <property type="evidence" value="ECO:0007669"/>
    <property type="project" value="InterPro"/>
</dbReference>
<dbReference type="OrthoDB" id="258730at2"/>
<evidence type="ECO:0008006" key="5">
    <source>
        <dbReference type="Google" id="ProtNLM"/>
    </source>
</evidence>
<dbReference type="PRINTS" id="PR00813">
    <property type="entry name" value="BCTERIALGSPG"/>
</dbReference>
<gene>
    <name evidence="3" type="ORF">STSP2_02957</name>
</gene>
<dbReference type="Pfam" id="PF07963">
    <property type="entry name" value="N_methyl"/>
    <property type="match status" value="1"/>
</dbReference>
<dbReference type="AlphaFoldDB" id="A0A1U9NQ69"/>
<keyword evidence="4" id="KW-1185">Reference proteome</keyword>
<dbReference type="EMBL" id="CP019791">
    <property type="protein sequence ID" value="AQT69760.1"/>
    <property type="molecule type" value="Genomic_DNA"/>
</dbReference>
<evidence type="ECO:0000256" key="2">
    <source>
        <dbReference type="SAM" id="Phobius"/>
    </source>
</evidence>
<dbReference type="InterPro" id="IPR000983">
    <property type="entry name" value="Bac_GSPG_pilin"/>
</dbReference>
<feature type="transmembrane region" description="Helical" evidence="2">
    <location>
        <begin position="6"/>
        <end position="30"/>
    </location>
</feature>
<dbReference type="Gene3D" id="3.30.700.10">
    <property type="entry name" value="Glycoprotein, Type 4 Pilin"/>
    <property type="match status" value="1"/>
</dbReference>
<dbReference type="NCBIfam" id="TIGR02532">
    <property type="entry name" value="IV_pilin_GFxxxE"/>
    <property type="match status" value="1"/>
</dbReference>
<dbReference type="Proteomes" id="UP000189674">
    <property type="component" value="Chromosome"/>
</dbReference>
<keyword evidence="2" id="KW-0472">Membrane</keyword>
<dbReference type="PANTHER" id="PTHR30093">
    <property type="entry name" value="GENERAL SECRETION PATHWAY PROTEIN G"/>
    <property type="match status" value="1"/>
</dbReference>
<sequence length="261" mass="28928">MHNKKAFTLIELLVVISIIALLLAIMMPALGKVKTMAKRVYCANNIRSHSLYLKLYATDNDGRYHSHGDHSPEYARSNGSNDSLYHAMVPYIDDLDVMLCPVIRSIRSGDSIFKNPEYLHENGAYGGWGSVDLDAGQDPANITSPYMWLANYTYFGEEPKYSFRDDEGNMVNNPVHWPKNDGEATSRTPIFAHRVSNAAGGSGHFWDLSHGGNLVEMDTKFNVFSTATDNPLGYGDGSVTYNKKSEMEPRANAGAAGIIFY</sequence>
<organism evidence="3 4">
    <name type="scientific">Anaerohalosphaera lusitana</name>
    <dbReference type="NCBI Taxonomy" id="1936003"/>
    <lineage>
        <taxon>Bacteria</taxon>
        <taxon>Pseudomonadati</taxon>
        <taxon>Planctomycetota</taxon>
        <taxon>Phycisphaerae</taxon>
        <taxon>Sedimentisphaerales</taxon>
        <taxon>Anaerohalosphaeraceae</taxon>
        <taxon>Anaerohalosphaera</taxon>
    </lineage>
</organism>
<dbReference type="SUPFAM" id="SSF54523">
    <property type="entry name" value="Pili subunits"/>
    <property type="match status" value="1"/>
</dbReference>
<reference evidence="4" key="1">
    <citation type="submission" date="2017-02" db="EMBL/GenBank/DDBJ databases">
        <title>Comparative genomics and description of representatives of a novel lineage of planctomycetes thriving in anoxic sediments.</title>
        <authorList>
            <person name="Spring S."/>
            <person name="Bunk B."/>
            <person name="Sproer C."/>
        </authorList>
    </citation>
    <scope>NUCLEOTIDE SEQUENCE [LARGE SCALE GENOMIC DNA]</scope>
    <source>
        <strain evidence="4">ST-NAGAB-D1</strain>
    </source>
</reference>